<feature type="compositionally biased region" description="Low complexity" evidence="5">
    <location>
        <begin position="288"/>
        <end position="298"/>
    </location>
</feature>
<evidence type="ECO:0000256" key="1">
    <source>
        <dbReference type="ARBA" id="ARBA00004123"/>
    </source>
</evidence>
<evidence type="ECO:0000313" key="6">
    <source>
        <dbReference type="EMBL" id="KIN98078.1"/>
    </source>
</evidence>
<evidence type="ECO:0000256" key="4">
    <source>
        <dbReference type="ARBA" id="ARBA00023242"/>
    </source>
</evidence>
<keyword evidence="7" id="KW-1185">Reference proteome</keyword>
<dbReference type="STRING" id="870435.A0A0C3NS14"/>
<evidence type="ECO:0000313" key="7">
    <source>
        <dbReference type="Proteomes" id="UP000054217"/>
    </source>
</evidence>
<dbReference type="GO" id="GO:0006297">
    <property type="term" value="P:nucleotide-excision repair, DNA gap filling"/>
    <property type="evidence" value="ECO:0007669"/>
    <property type="project" value="TreeGrafter"/>
</dbReference>
<dbReference type="GO" id="GO:0006271">
    <property type="term" value="P:DNA strand elongation involved in DNA replication"/>
    <property type="evidence" value="ECO:0007669"/>
    <property type="project" value="TreeGrafter"/>
</dbReference>
<sequence length="567" mass="61783">MTTQAAQDYLTKEVFIRRSVVTFRSLSRELGIHVNDAKNELKAFHEASIYTNTPAIPTYLVSGEVASKNGGPSNTPDDYDVDMDMDLDDEDGPDVVHISKVVLVDADVLDETMAQFSRVFSIHVYSLSPSKLKDADLICASNVNVQKVDASRGPEFFSIVGKIRGGHVETRASARKTSALAPAAASSSKVTLEETKKQPSKPAPQTKPEQPTLKGKSSTLDSKELTSTKELMQKTDIKEKPKASGRLDWSKAKSKEKEKAGDKGSGEDDQKPKPSKPPSANETSFLPSKSSISNQSSSKPEANRAKTDSTGPSHVPQRGVKRKTHIPSDSEKEEDQVLEPNKPIVSSSSAKVKNGVVLTDDDEQDVRAFGRRRAGVKSGEMSDTEMSLKAMMDIDDDQVVRVSRTKKVPPKVDIEEDTDADIEEAREATVPPVSSDADDMDTDDEPIVKPKKRAPKRVVPVGRNGLKKKRVIKSRTTTDAKGYMQTEDYSSYESVEEGDVQTEPTTKPKGKGKKGNNEQAKTEEPSAEKQTAKSKPKVASKAAPKPKGSALKRGSLLNFFGPDKEKK</sequence>
<feature type="region of interest" description="Disordered" evidence="5">
    <location>
        <begin position="173"/>
        <end position="358"/>
    </location>
</feature>
<dbReference type="Pfam" id="PF09507">
    <property type="entry name" value="CDC27"/>
    <property type="match status" value="1"/>
</dbReference>
<dbReference type="GO" id="GO:0043625">
    <property type="term" value="C:delta DNA polymerase complex"/>
    <property type="evidence" value="ECO:0007669"/>
    <property type="project" value="InterPro"/>
</dbReference>
<dbReference type="GO" id="GO:1904161">
    <property type="term" value="P:DNA synthesis involved in UV-damage excision repair"/>
    <property type="evidence" value="ECO:0007669"/>
    <property type="project" value="TreeGrafter"/>
</dbReference>
<feature type="compositionally biased region" description="Acidic residues" evidence="5">
    <location>
        <begin position="414"/>
        <end position="424"/>
    </location>
</feature>
<feature type="compositionally biased region" description="Basic and acidic residues" evidence="5">
    <location>
        <begin position="221"/>
        <end position="242"/>
    </location>
</feature>
<organism evidence="6 7">
    <name type="scientific">Pisolithus tinctorius Marx 270</name>
    <dbReference type="NCBI Taxonomy" id="870435"/>
    <lineage>
        <taxon>Eukaryota</taxon>
        <taxon>Fungi</taxon>
        <taxon>Dikarya</taxon>
        <taxon>Basidiomycota</taxon>
        <taxon>Agaricomycotina</taxon>
        <taxon>Agaricomycetes</taxon>
        <taxon>Agaricomycetidae</taxon>
        <taxon>Boletales</taxon>
        <taxon>Sclerodermatineae</taxon>
        <taxon>Pisolithaceae</taxon>
        <taxon>Pisolithus</taxon>
    </lineage>
</organism>
<dbReference type="InterPro" id="IPR019038">
    <property type="entry name" value="POLD3"/>
</dbReference>
<reference evidence="7" key="2">
    <citation type="submission" date="2015-01" db="EMBL/GenBank/DDBJ databases">
        <title>Evolutionary Origins and Diversification of the Mycorrhizal Mutualists.</title>
        <authorList>
            <consortium name="DOE Joint Genome Institute"/>
            <consortium name="Mycorrhizal Genomics Consortium"/>
            <person name="Kohler A."/>
            <person name="Kuo A."/>
            <person name="Nagy L.G."/>
            <person name="Floudas D."/>
            <person name="Copeland A."/>
            <person name="Barry K.W."/>
            <person name="Cichocki N."/>
            <person name="Veneault-Fourrey C."/>
            <person name="LaButti K."/>
            <person name="Lindquist E.A."/>
            <person name="Lipzen A."/>
            <person name="Lundell T."/>
            <person name="Morin E."/>
            <person name="Murat C."/>
            <person name="Riley R."/>
            <person name="Ohm R."/>
            <person name="Sun H."/>
            <person name="Tunlid A."/>
            <person name="Henrissat B."/>
            <person name="Grigoriev I.V."/>
            <person name="Hibbett D.S."/>
            <person name="Martin F."/>
        </authorList>
    </citation>
    <scope>NUCLEOTIDE SEQUENCE [LARGE SCALE GENOMIC DNA]</scope>
    <source>
        <strain evidence="7">Marx 270</strain>
    </source>
</reference>
<evidence type="ECO:0000256" key="3">
    <source>
        <dbReference type="ARBA" id="ARBA00022705"/>
    </source>
</evidence>
<feature type="compositionally biased region" description="Basic and acidic residues" evidence="5">
    <location>
        <begin position="248"/>
        <end position="272"/>
    </location>
</feature>
<dbReference type="AlphaFoldDB" id="A0A0C3NS14"/>
<dbReference type="PANTHER" id="PTHR17598:SF13">
    <property type="entry name" value="DNA POLYMERASE DELTA SUBUNIT 3"/>
    <property type="match status" value="1"/>
</dbReference>
<protein>
    <recommendedName>
        <fullName evidence="2">DNA polymerase delta subunit 3</fullName>
    </recommendedName>
</protein>
<feature type="region of interest" description="Disordered" evidence="5">
    <location>
        <begin position="408"/>
        <end position="567"/>
    </location>
</feature>
<feature type="compositionally biased region" description="Acidic residues" evidence="5">
    <location>
        <begin position="436"/>
        <end position="445"/>
    </location>
</feature>
<feature type="compositionally biased region" description="Low complexity" evidence="5">
    <location>
        <begin position="175"/>
        <end position="188"/>
    </location>
</feature>
<dbReference type="Proteomes" id="UP000054217">
    <property type="component" value="Unassembled WGS sequence"/>
</dbReference>
<dbReference type="Gene3D" id="3.90.1030.20">
    <property type="entry name" value="DNA polymerase delta, p66 (Cdc27) subunit, wHTH domain"/>
    <property type="match status" value="1"/>
</dbReference>
<keyword evidence="4" id="KW-0539">Nucleus</keyword>
<accession>A0A0C3NS14</accession>
<gene>
    <name evidence="6" type="ORF">M404DRAFT_968826</name>
</gene>
<dbReference type="GO" id="GO:0003887">
    <property type="term" value="F:DNA-directed DNA polymerase activity"/>
    <property type="evidence" value="ECO:0007669"/>
    <property type="project" value="TreeGrafter"/>
</dbReference>
<dbReference type="InterPro" id="IPR041913">
    <property type="entry name" value="POLD3_sf"/>
</dbReference>
<comment type="subcellular location">
    <subcellularLocation>
        <location evidence="1">Nucleus</location>
    </subcellularLocation>
</comment>
<dbReference type="PANTHER" id="PTHR17598">
    <property type="entry name" value="DNA POLYMERASE DELTA SUBUNIT 3"/>
    <property type="match status" value="1"/>
</dbReference>
<dbReference type="OrthoDB" id="514823at2759"/>
<name>A0A0C3NS14_PISTI</name>
<dbReference type="EMBL" id="KN832019">
    <property type="protein sequence ID" value="KIN98078.1"/>
    <property type="molecule type" value="Genomic_DNA"/>
</dbReference>
<feature type="compositionally biased region" description="Basic and acidic residues" evidence="5">
    <location>
        <begin position="520"/>
        <end position="531"/>
    </location>
</feature>
<dbReference type="InParanoid" id="A0A0C3NS14"/>
<reference evidence="6 7" key="1">
    <citation type="submission" date="2014-04" db="EMBL/GenBank/DDBJ databases">
        <authorList>
            <consortium name="DOE Joint Genome Institute"/>
            <person name="Kuo A."/>
            <person name="Kohler A."/>
            <person name="Costa M.D."/>
            <person name="Nagy L.G."/>
            <person name="Floudas D."/>
            <person name="Copeland A."/>
            <person name="Barry K.W."/>
            <person name="Cichocki N."/>
            <person name="Veneault-Fourrey C."/>
            <person name="LaButti K."/>
            <person name="Lindquist E.A."/>
            <person name="Lipzen A."/>
            <person name="Lundell T."/>
            <person name="Morin E."/>
            <person name="Murat C."/>
            <person name="Sun H."/>
            <person name="Tunlid A."/>
            <person name="Henrissat B."/>
            <person name="Grigoriev I.V."/>
            <person name="Hibbett D.S."/>
            <person name="Martin F."/>
            <person name="Nordberg H.P."/>
            <person name="Cantor M.N."/>
            <person name="Hua S.X."/>
        </authorList>
    </citation>
    <scope>NUCLEOTIDE SEQUENCE [LARGE SCALE GENOMIC DNA]</scope>
    <source>
        <strain evidence="6 7">Marx 270</strain>
    </source>
</reference>
<dbReference type="HOGENOM" id="CLU_023879_0_0_1"/>
<evidence type="ECO:0000256" key="2">
    <source>
        <dbReference type="ARBA" id="ARBA00017589"/>
    </source>
</evidence>
<keyword evidence="3" id="KW-0235">DNA replication</keyword>
<feature type="compositionally biased region" description="Low complexity" evidence="5">
    <location>
        <begin position="539"/>
        <end position="552"/>
    </location>
</feature>
<proteinExistence type="predicted"/>
<evidence type="ECO:0000256" key="5">
    <source>
        <dbReference type="SAM" id="MobiDB-lite"/>
    </source>
</evidence>